<accession>A0A5N6LLN2</accession>
<feature type="signal peptide" evidence="1">
    <location>
        <begin position="1"/>
        <end position="27"/>
    </location>
</feature>
<dbReference type="InterPro" id="IPR016140">
    <property type="entry name" value="Bifunc_inhib/LTP/seed_store"/>
</dbReference>
<dbReference type="EMBL" id="SZYD01000019">
    <property type="protein sequence ID" value="KAD2393099.1"/>
    <property type="molecule type" value="Genomic_DNA"/>
</dbReference>
<feature type="chain" id="PRO_5033495331" description="Bifunctional inhibitor/plant lipid transfer protein/seed storage helical domain-containing protein" evidence="1">
    <location>
        <begin position="28"/>
        <end position="109"/>
    </location>
</feature>
<evidence type="ECO:0000313" key="5">
    <source>
        <dbReference type="Proteomes" id="UP000326396"/>
    </source>
</evidence>
<proteinExistence type="predicted"/>
<dbReference type="CDD" id="cd04660">
    <property type="entry name" value="nsLTP_like"/>
    <property type="match status" value="1"/>
</dbReference>
<dbReference type="AlphaFoldDB" id="A0A5N6LLN2"/>
<protein>
    <recommendedName>
        <fullName evidence="2">Bifunctional inhibitor/plant lipid transfer protein/seed storage helical domain-containing protein</fullName>
    </recommendedName>
</protein>
<evidence type="ECO:0000259" key="2">
    <source>
        <dbReference type="Pfam" id="PF14368"/>
    </source>
</evidence>
<dbReference type="GO" id="GO:0009627">
    <property type="term" value="P:systemic acquired resistance"/>
    <property type="evidence" value="ECO:0007669"/>
    <property type="project" value="InterPro"/>
</dbReference>
<dbReference type="Pfam" id="PF14368">
    <property type="entry name" value="LTP_2"/>
    <property type="match status" value="1"/>
</dbReference>
<evidence type="ECO:0000313" key="3">
    <source>
        <dbReference type="EMBL" id="KAD2393099.1"/>
    </source>
</evidence>
<dbReference type="EMBL" id="SZYD01000019">
    <property type="protein sequence ID" value="KAD2394358.1"/>
    <property type="molecule type" value="Genomic_DNA"/>
</dbReference>
<organism evidence="3 5">
    <name type="scientific">Mikania micrantha</name>
    <name type="common">bitter vine</name>
    <dbReference type="NCBI Taxonomy" id="192012"/>
    <lineage>
        <taxon>Eukaryota</taxon>
        <taxon>Viridiplantae</taxon>
        <taxon>Streptophyta</taxon>
        <taxon>Embryophyta</taxon>
        <taxon>Tracheophyta</taxon>
        <taxon>Spermatophyta</taxon>
        <taxon>Magnoliopsida</taxon>
        <taxon>eudicotyledons</taxon>
        <taxon>Gunneridae</taxon>
        <taxon>Pentapetalae</taxon>
        <taxon>asterids</taxon>
        <taxon>campanulids</taxon>
        <taxon>Asterales</taxon>
        <taxon>Asteraceae</taxon>
        <taxon>Asteroideae</taxon>
        <taxon>Heliantheae alliance</taxon>
        <taxon>Eupatorieae</taxon>
        <taxon>Mikania</taxon>
    </lineage>
</organism>
<dbReference type="InterPro" id="IPR036312">
    <property type="entry name" value="Bifun_inhib/LTP/seed_sf"/>
</dbReference>
<comment type="caution">
    <text evidence="3">The sequence shown here is derived from an EMBL/GenBank/DDBJ whole genome shotgun (WGS) entry which is preliminary data.</text>
</comment>
<dbReference type="Proteomes" id="UP000326396">
    <property type="component" value="Linkage Group LG9"/>
</dbReference>
<dbReference type="OrthoDB" id="643149at2759"/>
<dbReference type="InterPro" id="IPR044741">
    <property type="entry name" value="NsLTP-like"/>
</dbReference>
<name>A0A5N6LLN2_9ASTR</name>
<dbReference type="InterPro" id="IPR039265">
    <property type="entry name" value="DIR1-like"/>
</dbReference>
<evidence type="ECO:0000313" key="4">
    <source>
        <dbReference type="EMBL" id="KAD2394358.1"/>
    </source>
</evidence>
<sequence>MESYTKLAIITMVLVTTLVIEPMATNGFLICGVTTDGLKTCQPAVAKDVDPLPLPTPECCAALQDADVPCFCKLKDSSLLGTYNIDPEHAMELPAKCKLPQARGGDSVV</sequence>
<dbReference type="PANTHER" id="PTHR33122:SF43">
    <property type="entry name" value="BIFUNCTIONAL INHIBITOR_PLANT LIPID TRANSFER PROTEIN_SEED STORAGE HELICAL DOMAIN-CONTAINING PROTEIN"/>
    <property type="match status" value="1"/>
</dbReference>
<dbReference type="GO" id="GO:0005504">
    <property type="term" value="F:fatty acid binding"/>
    <property type="evidence" value="ECO:0007669"/>
    <property type="project" value="InterPro"/>
</dbReference>
<dbReference type="PANTHER" id="PTHR33122">
    <property type="entry name" value="LIPID BINDING PROTEIN-RELATED"/>
    <property type="match status" value="1"/>
</dbReference>
<keyword evidence="5" id="KW-1185">Reference proteome</keyword>
<evidence type="ECO:0000256" key="1">
    <source>
        <dbReference type="SAM" id="SignalP"/>
    </source>
</evidence>
<dbReference type="Gene3D" id="1.10.110.10">
    <property type="entry name" value="Plant lipid-transfer and hydrophobic proteins"/>
    <property type="match status" value="1"/>
</dbReference>
<keyword evidence="1" id="KW-0732">Signal</keyword>
<dbReference type="SUPFAM" id="SSF47699">
    <property type="entry name" value="Bifunctional inhibitor/lipid-transfer protein/seed storage 2S albumin"/>
    <property type="match status" value="1"/>
</dbReference>
<gene>
    <name evidence="3" type="ORF">E3N88_40076</name>
    <name evidence="4" type="ORF">E3N88_41335</name>
</gene>
<feature type="domain" description="Bifunctional inhibitor/plant lipid transfer protein/seed storage helical" evidence="2">
    <location>
        <begin position="20"/>
        <end position="101"/>
    </location>
</feature>
<reference evidence="3 5" key="1">
    <citation type="submission" date="2019-05" db="EMBL/GenBank/DDBJ databases">
        <title>Mikania micrantha, genome provides insights into the molecular mechanism of rapid growth.</title>
        <authorList>
            <person name="Liu B."/>
        </authorList>
    </citation>
    <scope>NUCLEOTIDE SEQUENCE [LARGE SCALE GENOMIC DNA]</scope>
    <source>
        <strain evidence="3">NLD-2019</strain>
        <tissue evidence="3">Leaf</tissue>
    </source>
</reference>